<dbReference type="Gene3D" id="3.40.50.360">
    <property type="match status" value="1"/>
</dbReference>
<dbReference type="Pfam" id="PF02525">
    <property type="entry name" value="Flavodoxin_2"/>
    <property type="match status" value="1"/>
</dbReference>
<evidence type="ECO:0000313" key="4">
    <source>
        <dbReference type="EMBL" id="VFA82063.1"/>
    </source>
</evidence>
<dbReference type="InterPro" id="IPR029039">
    <property type="entry name" value="Flavoprotein-like_sf"/>
</dbReference>
<evidence type="ECO:0000259" key="3">
    <source>
        <dbReference type="Pfam" id="PF02525"/>
    </source>
</evidence>
<reference evidence="4 5" key="1">
    <citation type="submission" date="2019-02" db="EMBL/GenBank/DDBJ databases">
        <authorList>
            <consortium name="Pathogen Informatics"/>
        </authorList>
    </citation>
    <scope>NUCLEOTIDE SEQUENCE [LARGE SCALE GENOMIC DNA]</scope>
    <source>
        <strain evidence="4 5">3012STDY6756503</strain>
    </source>
</reference>
<dbReference type="RefSeq" id="WP_131733556.1">
    <property type="nucleotide sequence ID" value="NZ_CAACYD010000005.1"/>
</dbReference>
<dbReference type="AlphaFoldDB" id="A0ABD7UZ49"/>
<comment type="similarity">
    <text evidence="1">Belongs to the NAD(P)H dehydrogenase (quinone) family.</text>
</comment>
<dbReference type="EMBL" id="CAACYD010000005">
    <property type="protein sequence ID" value="VFA82063.1"/>
    <property type="molecule type" value="Genomic_DNA"/>
</dbReference>
<accession>A0ABD7UZ49</accession>
<keyword evidence="2" id="KW-0560">Oxidoreductase</keyword>
<dbReference type="PANTHER" id="PTHR10204">
    <property type="entry name" value="NAD P H OXIDOREDUCTASE-RELATED"/>
    <property type="match status" value="1"/>
</dbReference>
<dbReference type="PANTHER" id="PTHR10204:SF34">
    <property type="entry name" value="NAD(P)H DEHYDROGENASE [QUINONE] 1 ISOFORM 1"/>
    <property type="match status" value="1"/>
</dbReference>
<dbReference type="InterPro" id="IPR003680">
    <property type="entry name" value="Flavodoxin_fold"/>
</dbReference>
<dbReference type="Proteomes" id="UP000360750">
    <property type="component" value="Unassembled WGS sequence"/>
</dbReference>
<gene>
    <name evidence="4" type="primary">kefF</name>
    <name evidence="4" type="ORF">NCTC8139_00852</name>
</gene>
<sequence length="242" mass="26986">MRGNTLWVLAHPDAGSLSGRLRDAGVAALRENGWDVAESDLYRMRWDPLLRAGDADAPERVEEVRAEQRKLLAADLVVLQFPLWWYGMPAILKGWVDRVFESGFAYHVPDPETGRMLKYGRGGLEGRRALVVVTAGDRAGSLTPRGISGSIDDVLWPLLHGTLWYTGMQPLRPHLVAEADSVDATRANRLERCLADRLARIDGEEPIDYLPLDDEFYDHSIRLHDDVSPGLEGIAAHRRCGV</sequence>
<name>A0ABD7UZ49_9ACTN</name>
<dbReference type="GeneID" id="60748890"/>
<evidence type="ECO:0000256" key="1">
    <source>
        <dbReference type="ARBA" id="ARBA00006252"/>
    </source>
</evidence>
<evidence type="ECO:0000256" key="2">
    <source>
        <dbReference type="ARBA" id="ARBA00023002"/>
    </source>
</evidence>
<feature type="domain" description="Flavodoxin-like fold" evidence="3">
    <location>
        <begin position="4"/>
        <end position="191"/>
    </location>
</feature>
<organism evidence="4 5">
    <name type="scientific">Gordonia paraffinivorans</name>
    <dbReference type="NCBI Taxonomy" id="175628"/>
    <lineage>
        <taxon>Bacteria</taxon>
        <taxon>Bacillati</taxon>
        <taxon>Actinomycetota</taxon>
        <taxon>Actinomycetes</taxon>
        <taxon>Mycobacteriales</taxon>
        <taxon>Gordoniaceae</taxon>
        <taxon>Gordonia</taxon>
    </lineage>
</organism>
<protein>
    <submittedName>
        <fullName evidence="4">Glutathione-regulated potassium-efflux system ancillary protein kefF</fullName>
    </submittedName>
</protein>
<dbReference type="InterPro" id="IPR051545">
    <property type="entry name" value="NAD(P)H_dehydrogenase_qn"/>
</dbReference>
<dbReference type="SUPFAM" id="SSF52218">
    <property type="entry name" value="Flavoproteins"/>
    <property type="match status" value="1"/>
</dbReference>
<evidence type="ECO:0000313" key="5">
    <source>
        <dbReference type="Proteomes" id="UP000360750"/>
    </source>
</evidence>
<dbReference type="GO" id="GO:0016491">
    <property type="term" value="F:oxidoreductase activity"/>
    <property type="evidence" value="ECO:0007669"/>
    <property type="project" value="UniProtKB-KW"/>
</dbReference>
<proteinExistence type="inferred from homology"/>
<comment type="caution">
    <text evidence="4">The sequence shown here is derived from an EMBL/GenBank/DDBJ whole genome shotgun (WGS) entry which is preliminary data.</text>
</comment>